<evidence type="ECO:0000313" key="3">
    <source>
        <dbReference type="Proteomes" id="UP000296862"/>
    </source>
</evidence>
<keyword evidence="1" id="KW-0732">Signal</keyword>
<dbReference type="OrthoDB" id="1376171at2"/>
<proteinExistence type="predicted"/>
<dbReference type="Proteomes" id="UP000296862">
    <property type="component" value="Chromosome"/>
</dbReference>
<name>A0A4P7PTQ4_9FLAO</name>
<dbReference type="RefSeq" id="WP_136152233.1">
    <property type="nucleotide sequence ID" value="NZ_CP038810.1"/>
</dbReference>
<evidence type="ECO:0000313" key="2">
    <source>
        <dbReference type="EMBL" id="QBZ98331.1"/>
    </source>
</evidence>
<sequence>MKNLLLVFTLLFGFTAFSQGLTLKKTTSVELKLEKGKIYQNNEQIPSYQVKKILASNLHALHLYKQAKSKEGIGATLLGLGVTLSVIDLAVGLFSDTKYPTALTYAGVGMVAVSIPVLSGRSKKIEEAVKSYNDGLKNTGSVDFDLNAVANQNGVGIQIKF</sequence>
<feature type="chain" id="PRO_5020603773" evidence="1">
    <location>
        <begin position="19"/>
        <end position="161"/>
    </location>
</feature>
<protein>
    <submittedName>
        <fullName evidence="2">Uncharacterized protein</fullName>
    </submittedName>
</protein>
<accession>A0A4P7PTQ4</accession>
<gene>
    <name evidence="2" type="ORF">GS03_01836</name>
</gene>
<feature type="signal peptide" evidence="1">
    <location>
        <begin position="1"/>
        <end position="18"/>
    </location>
</feature>
<keyword evidence="3" id="KW-1185">Reference proteome</keyword>
<dbReference type="AlphaFoldDB" id="A0A4P7PTQ4"/>
<dbReference type="EMBL" id="CP038810">
    <property type="protein sequence ID" value="QBZ98331.1"/>
    <property type="molecule type" value="Genomic_DNA"/>
</dbReference>
<evidence type="ECO:0000256" key="1">
    <source>
        <dbReference type="SAM" id="SignalP"/>
    </source>
</evidence>
<dbReference type="KEGG" id="fsn:GS03_01836"/>
<reference evidence="2 3" key="1">
    <citation type="submission" date="2019-04" db="EMBL/GenBank/DDBJ databases">
        <title>Flavobacterium sp. GS03.</title>
        <authorList>
            <person name="Kim H."/>
        </authorList>
    </citation>
    <scope>NUCLEOTIDE SEQUENCE [LARGE SCALE GENOMIC DNA]</scope>
    <source>
        <strain evidence="2 3">GS03</strain>
    </source>
</reference>
<organism evidence="2 3">
    <name type="scientific">Flavobacterium sangjuense</name>
    <dbReference type="NCBI Taxonomy" id="2518177"/>
    <lineage>
        <taxon>Bacteria</taxon>
        <taxon>Pseudomonadati</taxon>
        <taxon>Bacteroidota</taxon>
        <taxon>Flavobacteriia</taxon>
        <taxon>Flavobacteriales</taxon>
        <taxon>Flavobacteriaceae</taxon>
        <taxon>Flavobacterium</taxon>
    </lineage>
</organism>